<organism evidence="3 4">
    <name type="scientific">Flaviaesturariibacter amylovorans</name>
    <dbReference type="NCBI Taxonomy" id="1084520"/>
    <lineage>
        <taxon>Bacteria</taxon>
        <taxon>Pseudomonadati</taxon>
        <taxon>Bacteroidota</taxon>
        <taxon>Chitinophagia</taxon>
        <taxon>Chitinophagales</taxon>
        <taxon>Chitinophagaceae</taxon>
        <taxon>Flaviaestuariibacter</taxon>
    </lineage>
</organism>
<dbReference type="Gene3D" id="3.40.50.1820">
    <property type="entry name" value="alpha/beta hydrolase"/>
    <property type="match status" value="2"/>
</dbReference>
<dbReference type="PANTHER" id="PTHR22946">
    <property type="entry name" value="DIENELACTONE HYDROLASE DOMAIN-CONTAINING PROTEIN-RELATED"/>
    <property type="match status" value="1"/>
</dbReference>
<dbReference type="SUPFAM" id="SSF53474">
    <property type="entry name" value="alpha/beta-Hydrolases"/>
    <property type="match status" value="1"/>
</dbReference>
<keyword evidence="1" id="KW-0732">Signal</keyword>
<comment type="caution">
    <text evidence="3">The sequence shown here is derived from an EMBL/GenBank/DDBJ whole genome shotgun (WGS) entry which is preliminary data.</text>
</comment>
<evidence type="ECO:0000256" key="1">
    <source>
        <dbReference type="SAM" id="SignalP"/>
    </source>
</evidence>
<evidence type="ECO:0000313" key="4">
    <source>
        <dbReference type="Proteomes" id="UP001501725"/>
    </source>
</evidence>
<dbReference type="GO" id="GO:0016787">
    <property type="term" value="F:hydrolase activity"/>
    <property type="evidence" value="ECO:0007669"/>
    <property type="project" value="UniProtKB-KW"/>
</dbReference>
<dbReference type="Proteomes" id="UP001501725">
    <property type="component" value="Unassembled WGS sequence"/>
</dbReference>
<proteinExistence type="predicted"/>
<keyword evidence="4" id="KW-1185">Reference proteome</keyword>
<reference evidence="4" key="1">
    <citation type="journal article" date="2019" name="Int. J. Syst. Evol. Microbiol.">
        <title>The Global Catalogue of Microorganisms (GCM) 10K type strain sequencing project: providing services to taxonomists for standard genome sequencing and annotation.</title>
        <authorList>
            <consortium name="The Broad Institute Genomics Platform"/>
            <consortium name="The Broad Institute Genome Sequencing Center for Infectious Disease"/>
            <person name="Wu L."/>
            <person name="Ma J."/>
        </authorList>
    </citation>
    <scope>NUCLEOTIDE SEQUENCE [LARGE SCALE GENOMIC DNA]</scope>
    <source>
        <strain evidence="4">JCM 17919</strain>
    </source>
</reference>
<accession>A0ABP8GC27</accession>
<protein>
    <submittedName>
        <fullName evidence="3">Alpha/beta hydrolase family protein</fullName>
    </submittedName>
</protein>
<sequence length="659" mass="71819">MKHPPILILLFLLLAQGAGAQKPANVIDWKGDVMLNTWLVQRMQAQYTDRQKNFTKALRSRAAAEQYRKAVRARFRGLLGELPKRSPLNTTVTGTLQRKGYRIENIVFESTPGHHVTANLYLPEGKGPFPAALHFCGHEETAKATDSYQRTALLLVRSGFAVLSVDPVGQGERFQLTDSTGKPLTRGGTTEHTVLNAAALLVGSSLVVDELWDNVRALDYLVSRPEIDTARIGCLGNSGGAMQALYFAAFDERIKVVVPNSYVATRARTLELGGPADGCAQLPGEGAAGLEFADLLIAAAPRAVLVMAGRYDFIDFAGAQEAFGELKRFYTAVGVPDKAAFFSVEDGHGISRPKREAAVRWFRRWLLGDDRPVSEPPMNTETPAALFAAGGNVVTRHPGAVSLPELYRKRAAALARKRTQVDAMKPAQRAALLRQWLQVPAEAPRYEAEMKDPATFNGMAYQRLIVRTPEAPPVPVLLAVPNHGTVQRIVVLVSGGGMARVADSLSRLPAEARAGTVYVLADLRGTGETEDRAAGNDPKYYNREYRNAVLALHTGHSLPALRLRDLQTVMALATGLRNGRESIVLHAEGAATTVPALLLAHLDPSIRNVYLHGTLRSYADWLEHPEQKDLYSVALPGALAYFDLPDLLRLAGDRVQHLP</sequence>
<dbReference type="PANTHER" id="PTHR22946:SF8">
    <property type="entry name" value="ACETYL XYLAN ESTERASE DOMAIN-CONTAINING PROTEIN"/>
    <property type="match status" value="1"/>
</dbReference>
<feature type="signal peptide" evidence="1">
    <location>
        <begin position="1"/>
        <end position="20"/>
    </location>
</feature>
<feature type="chain" id="PRO_5045203368" evidence="1">
    <location>
        <begin position="21"/>
        <end position="659"/>
    </location>
</feature>
<dbReference type="InterPro" id="IPR050261">
    <property type="entry name" value="FrsA_esterase"/>
</dbReference>
<dbReference type="EMBL" id="BAABGY010000002">
    <property type="protein sequence ID" value="GAA4321559.1"/>
    <property type="molecule type" value="Genomic_DNA"/>
</dbReference>
<feature type="domain" description="Acetyl xylan esterase" evidence="2">
    <location>
        <begin position="102"/>
        <end position="260"/>
    </location>
</feature>
<dbReference type="InterPro" id="IPR029058">
    <property type="entry name" value="AB_hydrolase_fold"/>
</dbReference>
<name>A0ABP8GC27_9BACT</name>
<keyword evidence="3" id="KW-0378">Hydrolase</keyword>
<dbReference type="Pfam" id="PF05448">
    <property type="entry name" value="AXE1"/>
    <property type="match status" value="1"/>
</dbReference>
<gene>
    <name evidence="3" type="ORF">GCM10023184_07440</name>
</gene>
<evidence type="ECO:0000313" key="3">
    <source>
        <dbReference type="EMBL" id="GAA4321559.1"/>
    </source>
</evidence>
<dbReference type="InterPro" id="IPR008391">
    <property type="entry name" value="AXE1_dom"/>
</dbReference>
<dbReference type="RefSeq" id="WP_345253498.1">
    <property type="nucleotide sequence ID" value="NZ_BAABGY010000002.1"/>
</dbReference>
<evidence type="ECO:0000259" key="2">
    <source>
        <dbReference type="Pfam" id="PF05448"/>
    </source>
</evidence>